<comment type="caution">
    <text evidence="2">The sequence shown here is derived from an EMBL/GenBank/DDBJ whole genome shotgun (WGS) entry which is preliminary data.</text>
</comment>
<evidence type="ECO:0000313" key="3">
    <source>
        <dbReference type="Proteomes" id="UP001597163"/>
    </source>
</evidence>
<protein>
    <submittedName>
        <fullName evidence="2">NYN domain-containing protein</fullName>
    </submittedName>
</protein>
<dbReference type="Pfam" id="PF01936">
    <property type="entry name" value="NYN"/>
    <property type="match status" value="1"/>
</dbReference>
<dbReference type="RefSeq" id="WP_311939038.1">
    <property type="nucleotide sequence ID" value="NZ_JAVSCK010000002.1"/>
</dbReference>
<dbReference type="CDD" id="cd18722">
    <property type="entry name" value="PIN_NicB-like"/>
    <property type="match status" value="1"/>
</dbReference>
<gene>
    <name evidence="2" type="ORF">ACFQ2E_09135</name>
</gene>
<dbReference type="InterPro" id="IPR021139">
    <property type="entry name" value="NYN"/>
</dbReference>
<accession>A0ABW3RBV6</accession>
<sequence length="236" mass="27545">MKTAILIDGGFFLRRYKFIRGFERTDEPEIVAKNLVSYCFRHIQKVNRYRSRYGLPPTELYRIFYYDAKPFDGDSQKPISGRSFSFKNTDQYKFRNRLFTTLKQQRKIALRLGFLKNSSRLWTINERHTKPLLNGTIQLSDLTDDDLKYPLNQKAVDMKVGLDIATLAFKERVDQIILIAGDSDFVPAAKFARKEGVDFILDPMMNNIDPSLHEHIDGLMSIKNMSRRDNSSETDR</sequence>
<evidence type="ECO:0000313" key="2">
    <source>
        <dbReference type="EMBL" id="MFD1162578.1"/>
    </source>
</evidence>
<reference evidence="3" key="1">
    <citation type="journal article" date="2019" name="Int. J. Syst. Evol. Microbiol.">
        <title>The Global Catalogue of Microorganisms (GCM) 10K type strain sequencing project: providing services to taxonomists for standard genome sequencing and annotation.</title>
        <authorList>
            <consortium name="The Broad Institute Genomics Platform"/>
            <consortium name="The Broad Institute Genome Sequencing Center for Infectious Disease"/>
            <person name="Wu L."/>
            <person name="Ma J."/>
        </authorList>
    </citation>
    <scope>NUCLEOTIDE SEQUENCE [LARGE SCALE GENOMIC DNA]</scope>
    <source>
        <strain evidence="3">CCUG 63246</strain>
    </source>
</reference>
<name>A0ABW3RBV6_9FLAO</name>
<organism evidence="2 3">
    <name type="scientific">Hwangdonia seohaensis</name>
    <dbReference type="NCBI Taxonomy" id="1240727"/>
    <lineage>
        <taxon>Bacteria</taxon>
        <taxon>Pseudomonadati</taxon>
        <taxon>Bacteroidota</taxon>
        <taxon>Flavobacteriia</taxon>
        <taxon>Flavobacteriales</taxon>
        <taxon>Flavobacteriaceae</taxon>
        <taxon>Hwangdonia</taxon>
    </lineage>
</organism>
<evidence type="ECO:0000259" key="1">
    <source>
        <dbReference type="Pfam" id="PF01936"/>
    </source>
</evidence>
<dbReference type="Proteomes" id="UP001597163">
    <property type="component" value="Unassembled WGS sequence"/>
</dbReference>
<proteinExistence type="predicted"/>
<keyword evidence="3" id="KW-1185">Reference proteome</keyword>
<dbReference type="Gene3D" id="3.40.50.1010">
    <property type="entry name" value="5'-nuclease"/>
    <property type="match status" value="1"/>
</dbReference>
<dbReference type="EMBL" id="JBHTLJ010000002">
    <property type="protein sequence ID" value="MFD1162578.1"/>
    <property type="molecule type" value="Genomic_DNA"/>
</dbReference>
<feature type="domain" description="NYN" evidence="1">
    <location>
        <begin position="151"/>
        <end position="200"/>
    </location>
</feature>